<dbReference type="SUPFAM" id="SSF54427">
    <property type="entry name" value="NTF2-like"/>
    <property type="match status" value="1"/>
</dbReference>
<dbReference type="InterPro" id="IPR032710">
    <property type="entry name" value="NTF2-like_dom_sf"/>
</dbReference>
<feature type="chain" id="PRO_5033000664" evidence="1">
    <location>
        <begin position="19"/>
        <end position="142"/>
    </location>
</feature>
<dbReference type="RefSeq" id="WP_184177272.1">
    <property type="nucleotide sequence ID" value="NZ_JACHGF010000009.1"/>
</dbReference>
<comment type="caution">
    <text evidence="3">The sequence shown here is derived from an EMBL/GenBank/DDBJ whole genome shotgun (WGS) entry which is preliminary data.</text>
</comment>
<dbReference type="EMBL" id="JACHGF010000009">
    <property type="protein sequence ID" value="MBB5286274.1"/>
    <property type="molecule type" value="Genomic_DNA"/>
</dbReference>
<evidence type="ECO:0000313" key="3">
    <source>
        <dbReference type="EMBL" id="MBB5286274.1"/>
    </source>
</evidence>
<dbReference type="Gene3D" id="3.10.450.50">
    <property type="match status" value="1"/>
</dbReference>
<sequence>MKGTIFLLSFFTFISTLAMGQAAEEKQVLASLDRWKNALFAKDEGTLKSVLADELTYGHSSGVIETKADFIHSITSGKSAYYELELTDMQVTLVGATALVRHKMTGDIVDNGNRVKPNLGVLQVWVKKKAGWQMVARQAFKL</sequence>
<keyword evidence="4" id="KW-1185">Reference proteome</keyword>
<accession>A0A840TSJ7</accession>
<evidence type="ECO:0000313" key="4">
    <source>
        <dbReference type="Proteomes" id="UP000557307"/>
    </source>
</evidence>
<protein>
    <submittedName>
        <fullName evidence="3">Ketosteroid isomerase-like protein</fullName>
    </submittedName>
</protein>
<dbReference type="InterPro" id="IPR027843">
    <property type="entry name" value="DUF4440"/>
</dbReference>
<feature type="signal peptide" evidence="1">
    <location>
        <begin position="1"/>
        <end position="18"/>
    </location>
</feature>
<proteinExistence type="predicted"/>
<gene>
    <name evidence="3" type="ORF">HNQ92_004434</name>
</gene>
<dbReference type="GO" id="GO:0016853">
    <property type="term" value="F:isomerase activity"/>
    <property type="evidence" value="ECO:0007669"/>
    <property type="project" value="UniProtKB-KW"/>
</dbReference>
<organism evidence="3 4">
    <name type="scientific">Rhabdobacter roseus</name>
    <dbReference type="NCBI Taxonomy" id="1655419"/>
    <lineage>
        <taxon>Bacteria</taxon>
        <taxon>Pseudomonadati</taxon>
        <taxon>Bacteroidota</taxon>
        <taxon>Cytophagia</taxon>
        <taxon>Cytophagales</taxon>
        <taxon>Cytophagaceae</taxon>
        <taxon>Rhabdobacter</taxon>
    </lineage>
</organism>
<evidence type="ECO:0000259" key="2">
    <source>
        <dbReference type="Pfam" id="PF14534"/>
    </source>
</evidence>
<keyword evidence="3" id="KW-0413">Isomerase</keyword>
<evidence type="ECO:0000256" key="1">
    <source>
        <dbReference type="SAM" id="SignalP"/>
    </source>
</evidence>
<keyword evidence="1" id="KW-0732">Signal</keyword>
<reference evidence="3 4" key="1">
    <citation type="submission" date="2020-08" db="EMBL/GenBank/DDBJ databases">
        <title>Genomic Encyclopedia of Type Strains, Phase IV (KMG-IV): sequencing the most valuable type-strain genomes for metagenomic binning, comparative biology and taxonomic classification.</title>
        <authorList>
            <person name="Goeker M."/>
        </authorList>
    </citation>
    <scope>NUCLEOTIDE SEQUENCE [LARGE SCALE GENOMIC DNA]</scope>
    <source>
        <strain evidence="3 4">DSM 105074</strain>
    </source>
</reference>
<dbReference type="AlphaFoldDB" id="A0A840TSJ7"/>
<name>A0A840TSJ7_9BACT</name>
<dbReference type="Pfam" id="PF14534">
    <property type="entry name" value="DUF4440"/>
    <property type="match status" value="1"/>
</dbReference>
<feature type="domain" description="DUF4440" evidence="2">
    <location>
        <begin position="29"/>
        <end position="134"/>
    </location>
</feature>
<dbReference type="Proteomes" id="UP000557307">
    <property type="component" value="Unassembled WGS sequence"/>
</dbReference>